<dbReference type="PANTHER" id="PTHR30329:SF21">
    <property type="entry name" value="LIPOPROTEIN YIAD-RELATED"/>
    <property type="match status" value="1"/>
</dbReference>
<dbReference type="PANTHER" id="PTHR30329">
    <property type="entry name" value="STATOR ELEMENT OF FLAGELLAR MOTOR COMPLEX"/>
    <property type="match status" value="1"/>
</dbReference>
<keyword evidence="2 4" id="KW-0472">Membrane</keyword>
<dbReference type="EMBL" id="FNEK01000002">
    <property type="protein sequence ID" value="SDI39313.1"/>
    <property type="molecule type" value="Genomic_DNA"/>
</dbReference>
<dbReference type="STRING" id="571298.SAMN04488026_1002167"/>
<name>A0A1G8K7D4_9RHOB</name>
<dbReference type="AlphaFoldDB" id="A0A1G8K7D4"/>
<dbReference type="CDD" id="cd07185">
    <property type="entry name" value="OmpA_C-like"/>
    <property type="match status" value="1"/>
</dbReference>
<dbReference type="Proteomes" id="UP000199382">
    <property type="component" value="Unassembled WGS sequence"/>
</dbReference>
<keyword evidence="3" id="KW-0998">Cell outer membrane</keyword>
<dbReference type="Pfam" id="PF00691">
    <property type="entry name" value="OmpA"/>
    <property type="match status" value="1"/>
</dbReference>
<evidence type="ECO:0000256" key="4">
    <source>
        <dbReference type="PROSITE-ProRule" id="PRU00473"/>
    </source>
</evidence>
<dbReference type="InterPro" id="IPR050330">
    <property type="entry name" value="Bact_OuterMem_StrucFunc"/>
</dbReference>
<comment type="subcellular location">
    <subcellularLocation>
        <location evidence="1">Cell outer membrane</location>
    </subcellularLocation>
</comment>
<dbReference type="InterPro" id="IPR006664">
    <property type="entry name" value="OMP_bac"/>
</dbReference>
<evidence type="ECO:0000256" key="3">
    <source>
        <dbReference type="ARBA" id="ARBA00023237"/>
    </source>
</evidence>
<evidence type="ECO:0000256" key="5">
    <source>
        <dbReference type="SAM" id="SignalP"/>
    </source>
</evidence>
<evidence type="ECO:0000259" key="6">
    <source>
        <dbReference type="PROSITE" id="PS51123"/>
    </source>
</evidence>
<evidence type="ECO:0000313" key="8">
    <source>
        <dbReference type="Proteomes" id="UP000199382"/>
    </source>
</evidence>
<dbReference type="PROSITE" id="PS51123">
    <property type="entry name" value="OMPA_2"/>
    <property type="match status" value="1"/>
</dbReference>
<accession>A0A1G8K7D4</accession>
<dbReference type="InterPro" id="IPR036737">
    <property type="entry name" value="OmpA-like_sf"/>
</dbReference>
<dbReference type="InterPro" id="IPR006665">
    <property type="entry name" value="OmpA-like"/>
</dbReference>
<reference evidence="7 8" key="1">
    <citation type="submission" date="2016-10" db="EMBL/GenBank/DDBJ databases">
        <authorList>
            <person name="de Groot N.N."/>
        </authorList>
    </citation>
    <scope>NUCLEOTIDE SEQUENCE [LARGE SCALE GENOMIC DNA]</scope>
    <source>
        <strain evidence="7 8">DSM 25294</strain>
    </source>
</reference>
<keyword evidence="8" id="KW-1185">Reference proteome</keyword>
<evidence type="ECO:0000313" key="7">
    <source>
        <dbReference type="EMBL" id="SDI39313.1"/>
    </source>
</evidence>
<sequence length="189" mass="20447">MTHKTVLAALCLAISSLAVPAIAQSTDASEQTAEELQEIFEQQKTRGLVIAPAPGTDTAPATSQAQVAKASVYTPVDEGTEINVRISFDFDSALLREDQMPKLTTLCEAMTNMSGQVFRIVGHTDSKGSEAYNENLSLLRAVEVKRYMVNTCGIEEDRLLAIGAGESHPVNNSDTTADENRRVEFQLIS</sequence>
<dbReference type="PRINTS" id="PR01021">
    <property type="entry name" value="OMPADOMAIN"/>
</dbReference>
<gene>
    <name evidence="7" type="ORF">SAMN04488026_1002167</name>
</gene>
<feature type="domain" description="OmpA-like" evidence="6">
    <location>
        <begin position="75"/>
        <end position="189"/>
    </location>
</feature>
<evidence type="ECO:0000256" key="2">
    <source>
        <dbReference type="ARBA" id="ARBA00023136"/>
    </source>
</evidence>
<proteinExistence type="predicted"/>
<dbReference type="Gene3D" id="3.30.1330.60">
    <property type="entry name" value="OmpA-like domain"/>
    <property type="match status" value="1"/>
</dbReference>
<evidence type="ECO:0000256" key="1">
    <source>
        <dbReference type="ARBA" id="ARBA00004442"/>
    </source>
</evidence>
<dbReference type="OrthoDB" id="9792021at2"/>
<keyword evidence="5" id="KW-0732">Signal</keyword>
<dbReference type="RefSeq" id="WP_093148463.1">
    <property type="nucleotide sequence ID" value="NZ_FNEK01000002.1"/>
</dbReference>
<dbReference type="SUPFAM" id="SSF103088">
    <property type="entry name" value="OmpA-like"/>
    <property type="match status" value="1"/>
</dbReference>
<feature type="chain" id="PRO_5011707151" evidence="5">
    <location>
        <begin position="24"/>
        <end position="189"/>
    </location>
</feature>
<feature type="signal peptide" evidence="5">
    <location>
        <begin position="1"/>
        <end position="23"/>
    </location>
</feature>
<protein>
    <submittedName>
        <fullName evidence="7">Outer membrane protein OmpA</fullName>
    </submittedName>
</protein>
<organism evidence="7 8">
    <name type="scientific">Aliiruegeria lutimaris</name>
    <dbReference type="NCBI Taxonomy" id="571298"/>
    <lineage>
        <taxon>Bacteria</taxon>
        <taxon>Pseudomonadati</taxon>
        <taxon>Pseudomonadota</taxon>
        <taxon>Alphaproteobacteria</taxon>
        <taxon>Rhodobacterales</taxon>
        <taxon>Roseobacteraceae</taxon>
        <taxon>Aliiruegeria</taxon>
    </lineage>
</organism>
<dbReference type="GO" id="GO:0009279">
    <property type="term" value="C:cell outer membrane"/>
    <property type="evidence" value="ECO:0007669"/>
    <property type="project" value="UniProtKB-SubCell"/>
</dbReference>